<comment type="caution">
    <text evidence="2">The sequence shown here is derived from an EMBL/GenBank/DDBJ whole genome shotgun (WGS) entry which is preliminary data.</text>
</comment>
<dbReference type="SUPFAM" id="SSF56112">
    <property type="entry name" value="Protein kinase-like (PK-like)"/>
    <property type="match status" value="1"/>
</dbReference>
<evidence type="ECO:0000313" key="3">
    <source>
        <dbReference type="Proteomes" id="UP001597051"/>
    </source>
</evidence>
<evidence type="ECO:0000313" key="2">
    <source>
        <dbReference type="EMBL" id="MFD0983640.1"/>
    </source>
</evidence>
<dbReference type="PROSITE" id="PS50011">
    <property type="entry name" value="PROTEIN_KINASE_DOM"/>
    <property type="match status" value="1"/>
</dbReference>
<keyword evidence="3" id="KW-1185">Reference proteome</keyword>
<dbReference type="RefSeq" id="WP_379754218.1">
    <property type="nucleotide sequence ID" value="NZ_JBHSYB010000012.1"/>
</dbReference>
<dbReference type="Proteomes" id="UP001597051">
    <property type="component" value="Unassembled WGS sequence"/>
</dbReference>
<name>A0ABW3IZN1_9FLAO</name>
<dbReference type="EMBL" id="JBHTIZ010000011">
    <property type="protein sequence ID" value="MFD0983640.1"/>
    <property type="molecule type" value="Genomic_DNA"/>
</dbReference>
<sequence>MQFDDFFSEGLFINLPFHNPRVSLNVSSSSIVKQSFKLYNPFSLKAQILKKVVFFAVVNIPYFRETLSRKFDSGSFIIHLEKTLKTQIHASLYYPTIAGKMVLQLLTTDGKVLGYSKIGLSHSGKLKIENELKAIKELANISDVFEEEYLIMHGDYVNYNYIIVKKIKGTNKPISDEDLLKKLRKFDREKKFILQEHPRFIALMNTTKNLEFFHLQEVLIKISNSSKELYSLSYEHGDMAPWNIFINKKNKISFFDFEYFVKDGLQHLDFINYHYQIAVNLKSLKSPLRIVEYVKDKIQINEFSQVFSLFLINKILVNTIDKENSERENKLLEFITKSI</sequence>
<reference evidence="3" key="1">
    <citation type="journal article" date="2019" name="Int. J. Syst. Evol. Microbiol.">
        <title>The Global Catalogue of Microorganisms (GCM) 10K type strain sequencing project: providing services to taxonomists for standard genome sequencing and annotation.</title>
        <authorList>
            <consortium name="The Broad Institute Genomics Platform"/>
            <consortium name="The Broad Institute Genome Sequencing Center for Infectious Disease"/>
            <person name="Wu L."/>
            <person name="Ma J."/>
        </authorList>
    </citation>
    <scope>NUCLEOTIDE SEQUENCE [LARGE SCALE GENOMIC DNA]</scope>
    <source>
        <strain evidence="3">CECT 7649</strain>
    </source>
</reference>
<feature type="domain" description="Protein kinase" evidence="1">
    <location>
        <begin position="65"/>
        <end position="339"/>
    </location>
</feature>
<protein>
    <recommendedName>
        <fullName evidence="1">Protein kinase domain-containing protein</fullName>
    </recommendedName>
</protein>
<accession>A0ABW3IZN1</accession>
<organism evidence="2 3">
    <name type="scientific">Flavobacterium myungsuense</name>
    <dbReference type="NCBI Taxonomy" id="651823"/>
    <lineage>
        <taxon>Bacteria</taxon>
        <taxon>Pseudomonadati</taxon>
        <taxon>Bacteroidota</taxon>
        <taxon>Flavobacteriia</taxon>
        <taxon>Flavobacteriales</taxon>
        <taxon>Flavobacteriaceae</taxon>
        <taxon>Flavobacterium</taxon>
    </lineage>
</organism>
<evidence type="ECO:0000259" key="1">
    <source>
        <dbReference type="PROSITE" id="PS50011"/>
    </source>
</evidence>
<dbReference type="InterPro" id="IPR011009">
    <property type="entry name" value="Kinase-like_dom_sf"/>
</dbReference>
<proteinExistence type="predicted"/>
<dbReference type="InterPro" id="IPR000719">
    <property type="entry name" value="Prot_kinase_dom"/>
</dbReference>
<gene>
    <name evidence="2" type="ORF">ACFQ0S_04025</name>
</gene>